<organism evidence="4 5">
    <name type="scientific">Henosepilachna vigintioctopunctata</name>
    <dbReference type="NCBI Taxonomy" id="420089"/>
    <lineage>
        <taxon>Eukaryota</taxon>
        <taxon>Metazoa</taxon>
        <taxon>Ecdysozoa</taxon>
        <taxon>Arthropoda</taxon>
        <taxon>Hexapoda</taxon>
        <taxon>Insecta</taxon>
        <taxon>Pterygota</taxon>
        <taxon>Neoptera</taxon>
        <taxon>Endopterygota</taxon>
        <taxon>Coleoptera</taxon>
        <taxon>Polyphaga</taxon>
        <taxon>Cucujiformia</taxon>
        <taxon>Coccinelloidea</taxon>
        <taxon>Coccinellidae</taxon>
        <taxon>Epilachninae</taxon>
        <taxon>Epilachnini</taxon>
        <taxon>Henosepilachna</taxon>
    </lineage>
</organism>
<reference evidence="4 5" key="1">
    <citation type="submission" date="2023-03" db="EMBL/GenBank/DDBJ databases">
        <title>Genome insight into feeding habits of ladybird beetles.</title>
        <authorList>
            <person name="Li H.-S."/>
            <person name="Huang Y.-H."/>
            <person name="Pang H."/>
        </authorList>
    </citation>
    <scope>NUCLEOTIDE SEQUENCE [LARGE SCALE GENOMIC DNA]</scope>
    <source>
        <strain evidence="4">SYSU_2023b</strain>
        <tissue evidence="4">Whole body</tissue>
    </source>
</reference>
<dbReference type="PROSITE" id="PS50137">
    <property type="entry name" value="DS_RBD"/>
    <property type="match status" value="1"/>
</dbReference>
<dbReference type="SUPFAM" id="SSF54768">
    <property type="entry name" value="dsRNA-binding domain-like"/>
    <property type="match status" value="2"/>
</dbReference>
<keyword evidence="1 2" id="KW-0694">RNA-binding</keyword>
<dbReference type="Proteomes" id="UP001431783">
    <property type="component" value="Unassembled WGS sequence"/>
</dbReference>
<proteinExistence type="predicted"/>
<evidence type="ECO:0000313" key="5">
    <source>
        <dbReference type="Proteomes" id="UP001431783"/>
    </source>
</evidence>
<dbReference type="GO" id="GO:0016442">
    <property type="term" value="C:RISC complex"/>
    <property type="evidence" value="ECO:0007669"/>
    <property type="project" value="TreeGrafter"/>
</dbReference>
<evidence type="ECO:0000259" key="3">
    <source>
        <dbReference type="PROSITE" id="PS50137"/>
    </source>
</evidence>
<comment type="caution">
    <text evidence="4">The sequence shown here is derived from an EMBL/GenBank/DDBJ whole genome shotgun (WGS) entry which is preliminary data.</text>
</comment>
<sequence>MNILNPISKLQELMVTAKKGFPVYTYQCTGSQPEMKFICTVKVSELQAVGEGRSKKIAKAIAAENALLQLGLNENPTDIKNVVKPDTPKIILNDFSENSNYTGELHQLASIQGIGYPIYEMPIFCINGHFKIICKFQGLESEGYAENKKKAKQIASYKMLENLNNNPLALEKKEAPSVKQIPVENKLQSPVKDQISINLQISDNGLGSPKLVKTAACNLESNPEPEIEA</sequence>
<keyword evidence="5" id="KW-1185">Reference proteome</keyword>
<evidence type="ECO:0000256" key="2">
    <source>
        <dbReference type="PROSITE-ProRule" id="PRU00266"/>
    </source>
</evidence>
<dbReference type="InterPro" id="IPR051247">
    <property type="entry name" value="RLC_Component"/>
</dbReference>
<dbReference type="GO" id="GO:0070578">
    <property type="term" value="C:RISC-loading complex"/>
    <property type="evidence" value="ECO:0007669"/>
    <property type="project" value="TreeGrafter"/>
</dbReference>
<dbReference type="Pfam" id="PF00035">
    <property type="entry name" value="dsrm"/>
    <property type="match status" value="2"/>
</dbReference>
<dbReference type="AlphaFoldDB" id="A0AAW1U087"/>
<dbReference type="PANTHER" id="PTHR46205:SF3">
    <property type="entry name" value="LOQUACIOUS, ISOFORM B"/>
    <property type="match status" value="1"/>
</dbReference>
<dbReference type="Gene3D" id="3.30.160.20">
    <property type="match status" value="2"/>
</dbReference>
<name>A0AAW1U087_9CUCU</name>
<evidence type="ECO:0000313" key="4">
    <source>
        <dbReference type="EMBL" id="KAK9874098.1"/>
    </source>
</evidence>
<dbReference type="GO" id="GO:0035197">
    <property type="term" value="F:siRNA binding"/>
    <property type="evidence" value="ECO:0007669"/>
    <property type="project" value="TreeGrafter"/>
</dbReference>
<protein>
    <recommendedName>
        <fullName evidence="3">DRBM domain-containing protein</fullName>
    </recommendedName>
</protein>
<dbReference type="GO" id="GO:0005634">
    <property type="term" value="C:nucleus"/>
    <property type="evidence" value="ECO:0007669"/>
    <property type="project" value="TreeGrafter"/>
</dbReference>
<dbReference type="GO" id="GO:0003725">
    <property type="term" value="F:double-stranded RNA binding"/>
    <property type="evidence" value="ECO:0007669"/>
    <property type="project" value="TreeGrafter"/>
</dbReference>
<dbReference type="GO" id="GO:0005737">
    <property type="term" value="C:cytoplasm"/>
    <property type="evidence" value="ECO:0007669"/>
    <property type="project" value="TreeGrafter"/>
</dbReference>
<dbReference type="InterPro" id="IPR014720">
    <property type="entry name" value="dsRBD_dom"/>
</dbReference>
<accession>A0AAW1U087</accession>
<dbReference type="EMBL" id="JARQZJ010000031">
    <property type="protein sequence ID" value="KAK9874098.1"/>
    <property type="molecule type" value="Genomic_DNA"/>
</dbReference>
<dbReference type="PANTHER" id="PTHR46205">
    <property type="entry name" value="LOQUACIOUS, ISOFORM B"/>
    <property type="match status" value="1"/>
</dbReference>
<evidence type="ECO:0000256" key="1">
    <source>
        <dbReference type="ARBA" id="ARBA00022884"/>
    </source>
</evidence>
<feature type="domain" description="DRBM" evidence="3">
    <location>
        <begin position="5"/>
        <end position="72"/>
    </location>
</feature>
<dbReference type="CDD" id="cd00048">
    <property type="entry name" value="DSRM_SF"/>
    <property type="match status" value="2"/>
</dbReference>
<gene>
    <name evidence="4" type="ORF">WA026_002452</name>
</gene>
<dbReference type="GO" id="GO:0070920">
    <property type="term" value="P:regulation of regulatory ncRNA processing"/>
    <property type="evidence" value="ECO:0007669"/>
    <property type="project" value="TreeGrafter"/>
</dbReference>
<dbReference type="SMART" id="SM00358">
    <property type="entry name" value="DSRM"/>
    <property type="match status" value="2"/>
</dbReference>
<dbReference type="GO" id="GO:0030422">
    <property type="term" value="P:siRNA processing"/>
    <property type="evidence" value="ECO:0007669"/>
    <property type="project" value="TreeGrafter"/>
</dbReference>